<evidence type="ECO:0000256" key="1">
    <source>
        <dbReference type="ARBA" id="ARBA00004651"/>
    </source>
</evidence>
<gene>
    <name evidence="7" type="ORF">D0435_03160</name>
</gene>
<feature type="transmembrane region" description="Helical" evidence="6">
    <location>
        <begin position="259"/>
        <end position="276"/>
    </location>
</feature>
<accession>A0A845QFJ1</accession>
<dbReference type="Pfam" id="PF03606">
    <property type="entry name" value="DcuC"/>
    <property type="match status" value="1"/>
</dbReference>
<sequence length="465" mass="50858">MPTLNDKKKKFQFPSSTLMLFSIIVVVTILTYIVPAGQYEYVLDEATGYNVVDGGSFAYVDQSPVNPFKLFVAIQEGFINGAQIIFLILFGYFWVYSVMQTGAFTAMINTLLNGRAKDSKLFVPIVMLVFALAGSTYGEFETVYGLIPIFVALAIALGYDAIVGMCMSGMAVAVGFASATTNPFTIGIAQTFGQLKMFSGLGYRWLIFVVFYLVAVALVMRYALKIKKDPTKSLLYGMDYSAFQVERDETMKFTGKHKIIMLGMVVTVATIVYGSLELGWYINEMSAVFIISGIISSIIGGKRAEGICADLITSLSEMTVAMVVVGMSRAILVIMQNGVIIDTVIHGMNSMMDGLPAWGTGIAMLIVQNVLNFFIPSGSGQAAAIMPIMIPLADLSDLNRQIAVLAYQFGDGFSNLLWPTASCTIMCGIAKIPMGKWYRFFLPIFAVFFVLQIIFIVIAVLMNYS</sequence>
<dbReference type="Proteomes" id="UP000446866">
    <property type="component" value="Unassembled WGS sequence"/>
</dbReference>
<organism evidence="7 8">
    <name type="scientific">Anaerotruncus colihominis</name>
    <dbReference type="NCBI Taxonomy" id="169435"/>
    <lineage>
        <taxon>Bacteria</taxon>
        <taxon>Bacillati</taxon>
        <taxon>Bacillota</taxon>
        <taxon>Clostridia</taxon>
        <taxon>Eubacteriales</taxon>
        <taxon>Oscillospiraceae</taxon>
        <taxon>Anaerotruncus</taxon>
    </lineage>
</organism>
<feature type="transmembrane region" description="Helical" evidence="6">
    <location>
        <begin position="143"/>
        <end position="163"/>
    </location>
</feature>
<name>A0A845QFJ1_9FIRM</name>
<feature type="transmembrane region" description="Helical" evidence="6">
    <location>
        <begin position="12"/>
        <end position="34"/>
    </location>
</feature>
<evidence type="ECO:0000256" key="4">
    <source>
        <dbReference type="ARBA" id="ARBA00022989"/>
    </source>
</evidence>
<feature type="transmembrane region" description="Helical" evidence="6">
    <location>
        <begin position="78"/>
        <end position="99"/>
    </location>
</feature>
<proteinExistence type="predicted"/>
<evidence type="ECO:0000256" key="2">
    <source>
        <dbReference type="ARBA" id="ARBA00022475"/>
    </source>
</evidence>
<keyword evidence="8" id="KW-1185">Reference proteome</keyword>
<dbReference type="PANTHER" id="PTHR43652">
    <property type="entry name" value="BASIC AMINO ACID ANTIPORTER YFCC-RELATED"/>
    <property type="match status" value="1"/>
</dbReference>
<evidence type="ECO:0000313" key="8">
    <source>
        <dbReference type="Proteomes" id="UP000446866"/>
    </source>
</evidence>
<dbReference type="EMBL" id="QXWK01000004">
    <property type="protein sequence ID" value="NBH60672.1"/>
    <property type="molecule type" value="Genomic_DNA"/>
</dbReference>
<keyword evidence="3 6" id="KW-0812">Transmembrane</keyword>
<evidence type="ECO:0000256" key="6">
    <source>
        <dbReference type="SAM" id="Phobius"/>
    </source>
</evidence>
<comment type="caution">
    <text evidence="7">The sequence shown here is derived from an EMBL/GenBank/DDBJ whole genome shotgun (WGS) entry which is preliminary data.</text>
</comment>
<feature type="transmembrane region" description="Helical" evidence="6">
    <location>
        <begin position="205"/>
        <end position="224"/>
    </location>
</feature>
<comment type="subcellular location">
    <subcellularLocation>
        <location evidence="1">Cell membrane</location>
        <topology evidence="1">Multi-pass membrane protein</topology>
    </subcellularLocation>
</comment>
<dbReference type="InterPro" id="IPR051679">
    <property type="entry name" value="DASS-Related_Transporters"/>
</dbReference>
<keyword evidence="4 6" id="KW-1133">Transmembrane helix</keyword>
<dbReference type="RefSeq" id="WP_160200970.1">
    <property type="nucleotide sequence ID" value="NZ_QXWK01000004.1"/>
</dbReference>
<dbReference type="AlphaFoldDB" id="A0A845QFJ1"/>
<feature type="transmembrane region" description="Helical" evidence="6">
    <location>
        <begin position="355"/>
        <end position="375"/>
    </location>
</feature>
<feature type="transmembrane region" description="Helical" evidence="6">
    <location>
        <begin position="440"/>
        <end position="462"/>
    </location>
</feature>
<dbReference type="GO" id="GO:0005886">
    <property type="term" value="C:plasma membrane"/>
    <property type="evidence" value="ECO:0007669"/>
    <property type="project" value="UniProtKB-SubCell"/>
</dbReference>
<keyword evidence="2" id="KW-1003">Cell membrane</keyword>
<feature type="transmembrane region" description="Helical" evidence="6">
    <location>
        <begin position="170"/>
        <end position="193"/>
    </location>
</feature>
<feature type="transmembrane region" description="Helical" evidence="6">
    <location>
        <begin position="311"/>
        <end position="335"/>
    </location>
</feature>
<reference evidence="7 8" key="1">
    <citation type="submission" date="2018-08" db="EMBL/GenBank/DDBJ databases">
        <title>Murine metabolic-syndrome-specific gut microbial biobank.</title>
        <authorList>
            <person name="Liu C."/>
        </authorList>
    </citation>
    <scope>NUCLEOTIDE SEQUENCE [LARGE SCALE GENOMIC DNA]</scope>
    <source>
        <strain evidence="7 8">28</strain>
    </source>
</reference>
<feature type="transmembrane region" description="Helical" evidence="6">
    <location>
        <begin position="120"/>
        <end position="137"/>
    </location>
</feature>
<keyword evidence="5 6" id="KW-0472">Membrane</keyword>
<evidence type="ECO:0000313" key="7">
    <source>
        <dbReference type="EMBL" id="NBH60672.1"/>
    </source>
</evidence>
<evidence type="ECO:0000256" key="3">
    <source>
        <dbReference type="ARBA" id="ARBA00022692"/>
    </source>
</evidence>
<evidence type="ECO:0000256" key="5">
    <source>
        <dbReference type="ARBA" id="ARBA00023136"/>
    </source>
</evidence>
<protein>
    <submittedName>
        <fullName evidence="7">YfcC family protein</fullName>
    </submittedName>
</protein>
<dbReference type="InterPro" id="IPR018385">
    <property type="entry name" value="C4_dicarb_anaerob_car-like"/>
</dbReference>
<dbReference type="PANTHER" id="PTHR43652:SF2">
    <property type="entry name" value="BASIC AMINO ACID ANTIPORTER YFCC-RELATED"/>
    <property type="match status" value="1"/>
</dbReference>